<dbReference type="Proteomes" id="UP001302745">
    <property type="component" value="Unassembled WGS sequence"/>
</dbReference>
<feature type="compositionally biased region" description="Basic and acidic residues" evidence="8">
    <location>
        <begin position="71"/>
        <end position="91"/>
    </location>
</feature>
<reference evidence="10" key="2">
    <citation type="submission" date="2023-05" db="EMBL/GenBank/DDBJ databases">
        <authorList>
            <consortium name="Lawrence Berkeley National Laboratory"/>
            <person name="Steindorff A."/>
            <person name="Hensen N."/>
            <person name="Bonometti L."/>
            <person name="Westerberg I."/>
            <person name="Brannstrom I.O."/>
            <person name="Guillou S."/>
            <person name="Cros-Aarteil S."/>
            <person name="Calhoun S."/>
            <person name="Haridas S."/>
            <person name="Kuo A."/>
            <person name="Mondo S."/>
            <person name="Pangilinan J."/>
            <person name="Riley R."/>
            <person name="Labutti K."/>
            <person name="Andreopoulos B."/>
            <person name="Lipzen A."/>
            <person name="Chen C."/>
            <person name="Yanf M."/>
            <person name="Daum C."/>
            <person name="Ng V."/>
            <person name="Clum A."/>
            <person name="Ohm R."/>
            <person name="Martin F."/>
            <person name="Silar P."/>
            <person name="Natvig D."/>
            <person name="Lalanne C."/>
            <person name="Gautier V."/>
            <person name="Ament-Velasquez S.L."/>
            <person name="Kruys A."/>
            <person name="Hutchinson M.I."/>
            <person name="Powell A.J."/>
            <person name="Barry K."/>
            <person name="Miller A.N."/>
            <person name="Grigoriev I.V."/>
            <person name="Debuchy R."/>
            <person name="Gladieux P."/>
            <person name="Thoren M.H."/>
            <person name="Johannesson H."/>
        </authorList>
    </citation>
    <scope>NUCLEOTIDE SEQUENCE</scope>
    <source>
        <strain evidence="10">CBS 538.74</strain>
    </source>
</reference>
<sequence>MSSKRFVGLSSQQHVPPLLKVIRSTPASKAREDVDINAPPLSSSDQSDDDGLPTRGNIQPSRFISSRKGRSSPETETKDGEARKKATALKDRYKRTRASTRPASEGGPGSSSKDKDRQTEMIDTDHATSSPASKKPRRSSPGHGELGKQFETDMFATKTAAAIRRYGKLRFGGRDRQKTSLTRKSKPPPKESTPSEDEDPDRYKLNLPPSPSEAGEDPLSPARKFKAIPDSDFDSPVKSSPVRKKRLIMPDDDGLVLSGDGEDPEESQRPVFSIPDELPDFGLSPTADMPTAPDRLRCATSPLTDLESADPTPVCPLCRKEVERTHLDEFNANHPRITVANMRKFCEQHKRRSARETWTRRGYPDIDWHGLDGRMARHYGQLARILEDGAPSHYGDAFRGAVRAGRNRTLLHSDANLTPGYYGLRGLRAMTENLIGEFSSSLRKRALEDRLVSARGHTAYLQSVLVPELAVRLIMEDMSVGEEEARVILTESSGVGELLNDEIADVVLEDDDDDDDDDDVASGDNHVARVVDDDDSS</sequence>
<comment type="similarity">
    <text evidence="4">Belongs to the RTC4 family.</text>
</comment>
<keyword evidence="6" id="KW-0963">Cytoplasm</keyword>
<accession>A0AAN6VSC3</accession>
<dbReference type="SMART" id="SM01312">
    <property type="entry name" value="RTC4"/>
    <property type="match status" value="1"/>
</dbReference>
<feature type="region of interest" description="Disordered" evidence="8">
    <location>
        <begin position="509"/>
        <end position="537"/>
    </location>
</feature>
<evidence type="ECO:0000256" key="5">
    <source>
        <dbReference type="ARBA" id="ARBA00015162"/>
    </source>
</evidence>
<keyword evidence="7" id="KW-0539">Nucleus</keyword>
<evidence type="ECO:0000256" key="1">
    <source>
        <dbReference type="ARBA" id="ARBA00002738"/>
    </source>
</evidence>
<evidence type="ECO:0000256" key="6">
    <source>
        <dbReference type="ARBA" id="ARBA00022490"/>
    </source>
</evidence>
<evidence type="ECO:0000313" key="11">
    <source>
        <dbReference type="Proteomes" id="UP001302745"/>
    </source>
</evidence>
<dbReference type="PANTHER" id="PTHR41391:SF1">
    <property type="entry name" value="RESTRICTION OF TELOMERE CAPPING PROTEIN 4"/>
    <property type="match status" value="1"/>
</dbReference>
<reference evidence="10" key="1">
    <citation type="journal article" date="2023" name="Mol. Phylogenet. Evol.">
        <title>Genome-scale phylogeny and comparative genomics of the fungal order Sordariales.</title>
        <authorList>
            <person name="Hensen N."/>
            <person name="Bonometti L."/>
            <person name="Westerberg I."/>
            <person name="Brannstrom I.O."/>
            <person name="Guillou S."/>
            <person name="Cros-Aarteil S."/>
            <person name="Calhoun S."/>
            <person name="Haridas S."/>
            <person name="Kuo A."/>
            <person name="Mondo S."/>
            <person name="Pangilinan J."/>
            <person name="Riley R."/>
            <person name="LaButti K."/>
            <person name="Andreopoulos B."/>
            <person name="Lipzen A."/>
            <person name="Chen C."/>
            <person name="Yan M."/>
            <person name="Daum C."/>
            <person name="Ng V."/>
            <person name="Clum A."/>
            <person name="Steindorff A."/>
            <person name="Ohm R.A."/>
            <person name="Martin F."/>
            <person name="Silar P."/>
            <person name="Natvig D.O."/>
            <person name="Lalanne C."/>
            <person name="Gautier V."/>
            <person name="Ament-Velasquez S.L."/>
            <person name="Kruys A."/>
            <person name="Hutchinson M.I."/>
            <person name="Powell A.J."/>
            <person name="Barry K."/>
            <person name="Miller A.N."/>
            <person name="Grigoriev I.V."/>
            <person name="Debuchy R."/>
            <person name="Gladieux P."/>
            <person name="Hiltunen Thoren M."/>
            <person name="Johannesson H."/>
        </authorList>
    </citation>
    <scope>NUCLEOTIDE SEQUENCE</scope>
    <source>
        <strain evidence="10">CBS 538.74</strain>
    </source>
</reference>
<evidence type="ECO:0000256" key="8">
    <source>
        <dbReference type="SAM" id="MobiDB-lite"/>
    </source>
</evidence>
<name>A0AAN6VSC3_9PEZI</name>
<dbReference type="Pfam" id="PF14474">
    <property type="entry name" value="RTC4"/>
    <property type="match status" value="1"/>
</dbReference>
<proteinExistence type="inferred from homology"/>
<evidence type="ECO:0000256" key="4">
    <source>
        <dbReference type="ARBA" id="ARBA00009461"/>
    </source>
</evidence>
<feature type="region of interest" description="Disordered" evidence="8">
    <location>
        <begin position="1"/>
        <end position="276"/>
    </location>
</feature>
<comment type="subcellular location">
    <subcellularLocation>
        <location evidence="3">Cytoplasm</location>
    </subcellularLocation>
    <subcellularLocation>
        <location evidence="2">Nucleus</location>
    </subcellularLocation>
</comment>
<feature type="compositionally biased region" description="Acidic residues" evidence="8">
    <location>
        <begin position="250"/>
        <end position="265"/>
    </location>
</feature>
<feature type="compositionally biased region" description="Polar residues" evidence="8">
    <location>
        <begin position="1"/>
        <end position="14"/>
    </location>
</feature>
<dbReference type="PANTHER" id="PTHR41391">
    <property type="entry name" value="RESTRICTION OF TELOMERE CAPPING PROTEIN 4"/>
    <property type="match status" value="1"/>
</dbReference>
<feature type="compositionally biased region" description="Basic and acidic residues" evidence="8">
    <location>
        <begin position="112"/>
        <end position="126"/>
    </location>
</feature>
<comment type="function">
    <text evidence="1">May be involved in a process influencing telomere capping.</text>
</comment>
<comment type="caution">
    <text evidence="10">The sequence shown here is derived from an EMBL/GenBank/DDBJ whole genome shotgun (WGS) entry which is preliminary data.</text>
</comment>
<evidence type="ECO:0000256" key="2">
    <source>
        <dbReference type="ARBA" id="ARBA00004123"/>
    </source>
</evidence>
<protein>
    <recommendedName>
        <fullName evidence="5">Restriction of telomere capping protein 4</fullName>
    </recommendedName>
</protein>
<keyword evidence="11" id="KW-1185">Reference proteome</keyword>
<dbReference type="GO" id="GO:0005737">
    <property type="term" value="C:cytoplasm"/>
    <property type="evidence" value="ECO:0007669"/>
    <property type="project" value="UniProtKB-SubCell"/>
</dbReference>
<dbReference type="AlphaFoldDB" id="A0AAN6VSC3"/>
<evidence type="ECO:0000259" key="9">
    <source>
        <dbReference type="SMART" id="SM01312"/>
    </source>
</evidence>
<organism evidence="10 11">
    <name type="scientific">Chaetomidium leptoderma</name>
    <dbReference type="NCBI Taxonomy" id="669021"/>
    <lineage>
        <taxon>Eukaryota</taxon>
        <taxon>Fungi</taxon>
        <taxon>Dikarya</taxon>
        <taxon>Ascomycota</taxon>
        <taxon>Pezizomycotina</taxon>
        <taxon>Sordariomycetes</taxon>
        <taxon>Sordariomycetidae</taxon>
        <taxon>Sordariales</taxon>
        <taxon>Chaetomiaceae</taxon>
        <taxon>Chaetomidium</taxon>
    </lineage>
</organism>
<dbReference type="GO" id="GO:0005634">
    <property type="term" value="C:nucleus"/>
    <property type="evidence" value="ECO:0007669"/>
    <property type="project" value="UniProtKB-SubCell"/>
</dbReference>
<evidence type="ECO:0000256" key="3">
    <source>
        <dbReference type="ARBA" id="ARBA00004496"/>
    </source>
</evidence>
<dbReference type="EMBL" id="MU856859">
    <property type="protein sequence ID" value="KAK4156898.1"/>
    <property type="molecule type" value="Genomic_DNA"/>
</dbReference>
<feature type="domain" description="Restriction of telomere capping protein 4 C-terminal" evidence="9">
    <location>
        <begin position="385"/>
        <end position="502"/>
    </location>
</feature>
<evidence type="ECO:0000313" key="10">
    <source>
        <dbReference type="EMBL" id="KAK4156898.1"/>
    </source>
</evidence>
<feature type="compositionally biased region" description="Acidic residues" evidence="8">
    <location>
        <begin position="509"/>
        <end position="521"/>
    </location>
</feature>
<evidence type="ECO:0000256" key="7">
    <source>
        <dbReference type="ARBA" id="ARBA00023242"/>
    </source>
</evidence>
<dbReference type="InterPro" id="IPR039024">
    <property type="entry name" value="RTC4"/>
</dbReference>
<gene>
    <name evidence="10" type="ORF">C8A00DRAFT_30220</name>
</gene>
<dbReference type="InterPro" id="IPR028094">
    <property type="entry name" value="RTC4_C"/>
</dbReference>